<protein>
    <recommendedName>
        <fullName evidence="2">Tli3-like domain-containing protein</fullName>
    </recommendedName>
</protein>
<sequence length="317" mass="35931">MKKEAKLIIRALSISTVLIMTGCAVGPWGGVAIGNPFSGLADARKAREYEERQEVIKKELANKEQLAIKPIYGLPQVIYRIDENRYITLEDYTNCDNGSIYYNNDRNQIKTKLWFLSRGTMNYKGKLIWAAKNDDILAIPLVRGDNDACGDSLRGCAHSILSVSHDGGRTFGKIRFSAIDSSGSKEYTIVVTDDAIYIKSDRYPADKYAINSAGEFYNVRQAWIQDEFYKGMKSLGVPEDVLDKKRPMGYSELWLTNKHHYSDAQLYELRKKAEVLFDKYNNSPHIERLPDVKTYNKASIQFQCNVATLPSLPKNKG</sequence>
<organism evidence="4">
    <name type="scientific">Erwinia billingiae (strain Eb661)</name>
    <dbReference type="NCBI Taxonomy" id="634500"/>
    <lineage>
        <taxon>Bacteria</taxon>
        <taxon>Pseudomonadati</taxon>
        <taxon>Pseudomonadota</taxon>
        <taxon>Gammaproteobacteria</taxon>
        <taxon>Enterobacterales</taxon>
        <taxon>Erwiniaceae</taxon>
        <taxon>Erwinia</taxon>
    </lineage>
</organism>
<keyword evidence="1" id="KW-0812">Transmembrane</keyword>
<name>D8MXA8_ERWBE</name>
<gene>
    <name evidence="3" type="ordered locus">EbC_39340</name>
</gene>
<dbReference type="KEGG" id="ebi:EbC_39340"/>
<dbReference type="InterPro" id="IPR057562">
    <property type="entry name" value="Tli3-like_dom"/>
</dbReference>
<feature type="domain" description="Tli3-like" evidence="2">
    <location>
        <begin position="74"/>
        <end position="199"/>
    </location>
</feature>
<accession>D8MXA8</accession>
<dbReference type="Proteomes" id="UP000008793">
    <property type="component" value="Chromosome"/>
</dbReference>
<dbReference type="EMBL" id="FP236843">
    <property type="protein sequence ID" value="CAX61465.1"/>
    <property type="molecule type" value="Genomic_DNA"/>
</dbReference>
<dbReference type="AlphaFoldDB" id="D8MXA8"/>
<dbReference type="Pfam" id="PF24316">
    <property type="entry name" value="Tli3"/>
    <property type="match status" value="1"/>
</dbReference>
<dbReference type="STRING" id="634500.EbC_39340"/>
<dbReference type="eggNOG" id="ENOG503394F">
    <property type="taxonomic scope" value="Bacteria"/>
</dbReference>
<proteinExistence type="predicted"/>
<reference evidence="3 4" key="1">
    <citation type="journal article" date="2010" name="BMC Genomics">
        <title>Genome comparison of the epiphytic bacteria Erwinia billingiae and E. tasmaniensis with the pear pathogen E. pyrifoliae.</title>
        <authorList>
            <person name="Kube M."/>
            <person name="Migdoll A.M."/>
            <person name="Gehring I."/>
            <person name="Heitmann K."/>
            <person name="Mayer Y."/>
            <person name="Kuhl H."/>
            <person name="Knaust F."/>
            <person name="Geider K."/>
            <person name="Reinhardt R."/>
        </authorList>
    </citation>
    <scope>NUCLEOTIDE SEQUENCE [LARGE SCALE GENOMIC DNA]</scope>
    <source>
        <strain evidence="3 4">Eb661</strain>
    </source>
</reference>
<keyword evidence="1" id="KW-1133">Transmembrane helix</keyword>
<dbReference type="PROSITE" id="PS51257">
    <property type="entry name" value="PROKAR_LIPOPROTEIN"/>
    <property type="match status" value="1"/>
</dbReference>
<keyword evidence="4" id="KW-1185">Reference proteome</keyword>
<dbReference type="RefSeq" id="WP_013203948.1">
    <property type="nucleotide sequence ID" value="NC_014306.1"/>
</dbReference>
<dbReference type="HOGENOM" id="CLU_965554_0_0_6"/>
<evidence type="ECO:0000313" key="4">
    <source>
        <dbReference type="Proteomes" id="UP000008793"/>
    </source>
</evidence>
<evidence type="ECO:0000313" key="3">
    <source>
        <dbReference type="EMBL" id="CAX61465.1"/>
    </source>
</evidence>
<evidence type="ECO:0000259" key="2">
    <source>
        <dbReference type="Pfam" id="PF24316"/>
    </source>
</evidence>
<evidence type="ECO:0000256" key="1">
    <source>
        <dbReference type="SAM" id="Phobius"/>
    </source>
</evidence>
<feature type="transmembrane region" description="Helical" evidence="1">
    <location>
        <begin position="7"/>
        <end position="28"/>
    </location>
</feature>
<dbReference type="GeneID" id="90513878"/>
<keyword evidence="1" id="KW-0472">Membrane</keyword>